<comment type="similarity">
    <text evidence="2 5">Belongs to the threonine aldolase family.</text>
</comment>
<comment type="subunit">
    <text evidence="3">Homotetramer.</text>
</comment>
<accession>A0A1N7QIZ3</accession>
<dbReference type="SUPFAM" id="SSF53383">
    <property type="entry name" value="PLP-dependent transferases"/>
    <property type="match status" value="1"/>
</dbReference>
<dbReference type="InterPro" id="IPR026273">
    <property type="entry name" value="Low_specificity_L-TA_bact"/>
</dbReference>
<dbReference type="AlphaFoldDB" id="A0A1N7QIZ3"/>
<evidence type="ECO:0000313" key="7">
    <source>
        <dbReference type="EMBL" id="SIT22467.1"/>
    </source>
</evidence>
<comment type="catalytic activity">
    <reaction evidence="5">
        <text>L-allo-threonine = acetaldehyde + glycine</text>
        <dbReference type="Rhea" id="RHEA:26209"/>
        <dbReference type="ChEBI" id="CHEBI:15343"/>
        <dbReference type="ChEBI" id="CHEBI:57305"/>
        <dbReference type="ChEBI" id="CHEBI:58585"/>
        <dbReference type="EC" id="4.1.2.48"/>
    </reaction>
</comment>
<evidence type="ECO:0000256" key="4">
    <source>
        <dbReference type="ARBA" id="ARBA00022898"/>
    </source>
</evidence>
<dbReference type="GO" id="GO:0008732">
    <property type="term" value="F:L-allo-threonine aldolase activity"/>
    <property type="evidence" value="ECO:0007669"/>
    <property type="project" value="RHEA"/>
</dbReference>
<dbReference type="EC" id="4.1.2.48" evidence="5"/>
<protein>
    <recommendedName>
        <fullName evidence="5">L-threonine aldolase</fullName>
        <ecNumber evidence="5">4.1.2.48</ecNumber>
    </recommendedName>
</protein>
<dbReference type="EMBL" id="FTOT01000012">
    <property type="protein sequence ID" value="SIT22467.1"/>
    <property type="molecule type" value="Genomic_DNA"/>
</dbReference>
<dbReference type="PANTHER" id="PTHR48097">
    <property type="entry name" value="L-THREONINE ALDOLASE-RELATED"/>
    <property type="match status" value="1"/>
</dbReference>
<dbReference type="Pfam" id="PF01212">
    <property type="entry name" value="Beta_elim_lyase"/>
    <property type="match status" value="1"/>
</dbReference>
<keyword evidence="5" id="KW-0456">Lyase</keyword>
<dbReference type="OrthoDB" id="9774495at2"/>
<dbReference type="Gene3D" id="3.40.640.10">
    <property type="entry name" value="Type I PLP-dependent aspartate aminotransferase-like (Major domain)"/>
    <property type="match status" value="1"/>
</dbReference>
<dbReference type="InterPro" id="IPR015421">
    <property type="entry name" value="PyrdxlP-dep_Trfase_major"/>
</dbReference>
<evidence type="ECO:0000259" key="6">
    <source>
        <dbReference type="Pfam" id="PF01212"/>
    </source>
</evidence>
<feature type="domain" description="Aromatic amino acid beta-eliminating lyase/threonine aldolase" evidence="6">
    <location>
        <begin position="3"/>
        <end position="292"/>
    </location>
</feature>
<comment type="catalytic activity">
    <reaction evidence="5">
        <text>L-threonine = acetaldehyde + glycine</text>
        <dbReference type="Rhea" id="RHEA:19625"/>
        <dbReference type="ChEBI" id="CHEBI:15343"/>
        <dbReference type="ChEBI" id="CHEBI:57305"/>
        <dbReference type="ChEBI" id="CHEBI:57926"/>
        <dbReference type="EC" id="4.1.2.48"/>
    </reaction>
</comment>
<gene>
    <name evidence="7" type="ORF">SAMN05421774_1125</name>
</gene>
<organism evidence="7 8">
    <name type="scientific">Gemmobacter megaterium</name>
    <dbReference type="NCBI Taxonomy" id="1086013"/>
    <lineage>
        <taxon>Bacteria</taxon>
        <taxon>Pseudomonadati</taxon>
        <taxon>Pseudomonadota</taxon>
        <taxon>Alphaproteobacteria</taxon>
        <taxon>Rhodobacterales</taxon>
        <taxon>Paracoccaceae</taxon>
        <taxon>Gemmobacter</taxon>
    </lineage>
</organism>
<dbReference type="PIRSF" id="PIRSF038940">
    <property type="entry name" value="Low_specificity_LTA"/>
    <property type="match status" value="1"/>
</dbReference>
<comment type="cofactor">
    <cofactor evidence="1 5">
        <name>pyridoxal 5'-phosphate</name>
        <dbReference type="ChEBI" id="CHEBI:597326"/>
    </cofactor>
</comment>
<dbReference type="RefSeq" id="WP_076533980.1">
    <property type="nucleotide sequence ID" value="NZ_BMEH01000012.1"/>
</dbReference>
<dbReference type="PANTHER" id="PTHR48097:SF5">
    <property type="entry name" value="LOW SPECIFICITY L-THREONINE ALDOLASE"/>
    <property type="match status" value="1"/>
</dbReference>
<dbReference type="InterPro" id="IPR015422">
    <property type="entry name" value="PyrdxlP-dep_Trfase_small"/>
</dbReference>
<dbReference type="InterPro" id="IPR001597">
    <property type="entry name" value="ArAA_b-elim_lyase/Thr_aldolase"/>
</dbReference>
<sequence>MFFASDNGARCPAPVMEALMRANEGSAMPYGNDPVTAAAADRIREVLEAPQAAVYFVATGTAANALALATLCPPYGAVFCHEGAHVQHDECGAPEFFSGAKLLPVPGDHGRMSPQALDARIRAQGTRVVHSVQPGAVTITDVTEAGTIYSPDEIAALAKVAQSHGLPVHLDGARFSNALAATGATPAELTWKAGVDALSFGGTKGGLLGAEAVVFFDPAKAWEFELRRKRGGHLFSKNRYLAAQFLGWLQGGLWLDLADHANAMAARLAKGIEQIAAASLVHPAQANIVFATLPDAAHDRLKAAGAMYYNMGEGRVRLVTSWATTEAEVDSFLQYTNG</sequence>
<name>A0A1N7QIZ3_9RHOB</name>
<evidence type="ECO:0000256" key="2">
    <source>
        <dbReference type="ARBA" id="ARBA00006966"/>
    </source>
</evidence>
<proteinExistence type="inferred from homology"/>
<dbReference type="Proteomes" id="UP000186141">
    <property type="component" value="Unassembled WGS sequence"/>
</dbReference>
<comment type="function">
    <text evidence="5">Catalyzes the cleavage of L-allo-threonine and L-threonine to glycine and acetaldehyde.</text>
</comment>
<evidence type="ECO:0000256" key="5">
    <source>
        <dbReference type="PIRNR" id="PIRNR038940"/>
    </source>
</evidence>
<dbReference type="InterPro" id="IPR015424">
    <property type="entry name" value="PyrdxlP-dep_Trfase"/>
</dbReference>
<keyword evidence="4 5" id="KW-0663">Pyridoxal phosphate</keyword>
<evidence type="ECO:0000256" key="1">
    <source>
        <dbReference type="ARBA" id="ARBA00001933"/>
    </source>
</evidence>
<evidence type="ECO:0000313" key="8">
    <source>
        <dbReference type="Proteomes" id="UP000186141"/>
    </source>
</evidence>
<dbReference type="STRING" id="1086013.SAMN05421774_1125"/>
<keyword evidence="8" id="KW-1185">Reference proteome</keyword>
<dbReference type="GO" id="GO:0006567">
    <property type="term" value="P:L-threonine catabolic process"/>
    <property type="evidence" value="ECO:0007669"/>
    <property type="project" value="UniProtKB-UniRule"/>
</dbReference>
<evidence type="ECO:0000256" key="3">
    <source>
        <dbReference type="ARBA" id="ARBA00011881"/>
    </source>
</evidence>
<reference evidence="7 8" key="1">
    <citation type="submission" date="2017-01" db="EMBL/GenBank/DDBJ databases">
        <authorList>
            <person name="Mah S.A."/>
            <person name="Swanson W.J."/>
            <person name="Moy G.W."/>
            <person name="Vacquier V.D."/>
        </authorList>
    </citation>
    <scope>NUCLEOTIDE SEQUENCE [LARGE SCALE GENOMIC DNA]</scope>
    <source>
        <strain evidence="7 8">DSM 26375</strain>
    </source>
</reference>
<dbReference type="Gene3D" id="3.90.1150.10">
    <property type="entry name" value="Aspartate Aminotransferase, domain 1"/>
    <property type="match status" value="1"/>
</dbReference>